<proteinExistence type="predicted"/>
<sequence>NFSEQHKECWLTKEHRESANINFVDLVQTNNLFLEHNQFVFFSDQQFAMNRDEINGEQDILDFILHNRNIEHLCHQIRRYRKVPQVF</sequence>
<name>A0AAV5TFJ3_9BILA</name>
<dbReference type="AlphaFoldDB" id="A0AAV5TFJ3"/>
<keyword evidence="2" id="KW-1185">Reference proteome</keyword>
<dbReference type="EMBL" id="BTSX01000003">
    <property type="protein sequence ID" value="GMS91011.1"/>
    <property type="molecule type" value="Genomic_DNA"/>
</dbReference>
<evidence type="ECO:0000313" key="1">
    <source>
        <dbReference type="EMBL" id="GMS91011.1"/>
    </source>
</evidence>
<comment type="caution">
    <text evidence="1">The sequence shown here is derived from an EMBL/GenBank/DDBJ whole genome shotgun (WGS) entry which is preliminary data.</text>
</comment>
<feature type="non-terminal residue" evidence="1">
    <location>
        <position position="87"/>
    </location>
</feature>
<evidence type="ECO:0000313" key="2">
    <source>
        <dbReference type="Proteomes" id="UP001432027"/>
    </source>
</evidence>
<accession>A0AAV5TFJ3</accession>
<protein>
    <submittedName>
        <fullName evidence="1">Uncharacterized protein</fullName>
    </submittedName>
</protein>
<dbReference type="Proteomes" id="UP001432027">
    <property type="component" value="Unassembled WGS sequence"/>
</dbReference>
<gene>
    <name evidence="1" type="ORF">PENTCL1PPCAC_13186</name>
</gene>
<reference evidence="1" key="1">
    <citation type="submission" date="2023-10" db="EMBL/GenBank/DDBJ databases">
        <title>Genome assembly of Pristionchus species.</title>
        <authorList>
            <person name="Yoshida K."/>
            <person name="Sommer R.J."/>
        </authorList>
    </citation>
    <scope>NUCLEOTIDE SEQUENCE</scope>
    <source>
        <strain evidence="1">RS0144</strain>
    </source>
</reference>
<organism evidence="1 2">
    <name type="scientific">Pristionchus entomophagus</name>
    <dbReference type="NCBI Taxonomy" id="358040"/>
    <lineage>
        <taxon>Eukaryota</taxon>
        <taxon>Metazoa</taxon>
        <taxon>Ecdysozoa</taxon>
        <taxon>Nematoda</taxon>
        <taxon>Chromadorea</taxon>
        <taxon>Rhabditida</taxon>
        <taxon>Rhabditina</taxon>
        <taxon>Diplogasteromorpha</taxon>
        <taxon>Diplogasteroidea</taxon>
        <taxon>Neodiplogasteridae</taxon>
        <taxon>Pristionchus</taxon>
    </lineage>
</organism>
<feature type="non-terminal residue" evidence="1">
    <location>
        <position position="1"/>
    </location>
</feature>